<name>A0ABW0S4K7_9BURK</name>
<evidence type="ECO:0000256" key="1">
    <source>
        <dbReference type="SAM" id="SignalP"/>
    </source>
</evidence>
<evidence type="ECO:0000313" key="2">
    <source>
        <dbReference type="EMBL" id="MFC5551926.1"/>
    </source>
</evidence>
<feature type="chain" id="PRO_5045378170" evidence="1">
    <location>
        <begin position="21"/>
        <end position="122"/>
    </location>
</feature>
<organism evidence="2 3">
    <name type="scientific">Massilia aerilata</name>
    <dbReference type="NCBI Taxonomy" id="453817"/>
    <lineage>
        <taxon>Bacteria</taxon>
        <taxon>Pseudomonadati</taxon>
        <taxon>Pseudomonadota</taxon>
        <taxon>Betaproteobacteria</taxon>
        <taxon>Burkholderiales</taxon>
        <taxon>Oxalobacteraceae</taxon>
        <taxon>Telluria group</taxon>
        <taxon>Massilia</taxon>
    </lineage>
</organism>
<accession>A0ABW0S4K7</accession>
<keyword evidence="1" id="KW-0732">Signal</keyword>
<dbReference type="PROSITE" id="PS51257">
    <property type="entry name" value="PROKAR_LIPOPROTEIN"/>
    <property type="match status" value="1"/>
</dbReference>
<protein>
    <submittedName>
        <fullName evidence="2">Uncharacterized protein</fullName>
    </submittedName>
</protein>
<comment type="caution">
    <text evidence="2">The sequence shown here is derived from an EMBL/GenBank/DDBJ whole genome shotgun (WGS) entry which is preliminary data.</text>
</comment>
<keyword evidence="3" id="KW-1185">Reference proteome</keyword>
<evidence type="ECO:0000313" key="3">
    <source>
        <dbReference type="Proteomes" id="UP001596086"/>
    </source>
</evidence>
<dbReference type="EMBL" id="JBHSMZ010000026">
    <property type="protein sequence ID" value="MFC5551926.1"/>
    <property type="molecule type" value="Genomic_DNA"/>
</dbReference>
<proteinExistence type="predicted"/>
<feature type="signal peptide" evidence="1">
    <location>
        <begin position="1"/>
        <end position="20"/>
    </location>
</feature>
<dbReference type="RefSeq" id="WP_379776812.1">
    <property type="nucleotide sequence ID" value="NZ_JBHSMZ010000026.1"/>
</dbReference>
<reference evidence="3" key="1">
    <citation type="journal article" date="2019" name="Int. J. Syst. Evol. Microbiol.">
        <title>The Global Catalogue of Microorganisms (GCM) 10K type strain sequencing project: providing services to taxonomists for standard genome sequencing and annotation.</title>
        <authorList>
            <consortium name="The Broad Institute Genomics Platform"/>
            <consortium name="The Broad Institute Genome Sequencing Center for Infectious Disease"/>
            <person name="Wu L."/>
            <person name="Ma J."/>
        </authorList>
    </citation>
    <scope>NUCLEOTIDE SEQUENCE [LARGE SCALE GENOMIC DNA]</scope>
    <source>
        <strain evidence="3">CGMCC 4.5798</strain>
    </source>
</reference>
<dbReference type="Proteomes" id="UP001596086">
    <property type="component" value="Unassembled WGS sequence"/>
</dbReference>
<sequence length="122" mass="13328">MNFKTCISAFILLSLIGCSADTIVSVNNQSGQALRNVTISSSGFRKGAALISAGKTVSWRIPKGRTDHFAIAFDLREKSFSYSPDVYFESEDWEVVVTVDATGRASVDENLASMLTQIVGRW</sequence>
<gene>
    <name evidence="2" type="ORF">ACFPO9_25700</name>
</gene>